<keyword evidence="2" id="KW-1185">Reference proteome</keyword>
<organism evidence="1 2">
    <name type="scientific">Dreissena polymorpha</name>
    <name type="common">Zebra mussel</name>
    <name type="synonym">Mytilus polymorpha</name>
    <dbReference type="NCBI Taxonomy" id="45954"/>
    <lineage>
        <taxon>Eukaryota</taxon>
        <taxon>Metazoa</taxon>
        <taxon>Spiralia</taxon>
        <taxon>Lophotrochozoa</taxon>
        <taxon>Mollusca</taxon>
        <taxon>Bivalvia</taxon>
        <taxon>Autobranchia</taxon>
        <taxon>Heteroconchia</taxon>
        <taxon>Euheterodonta</taxon>
        <taxon>Imparidentia</taxon>
        <taxon>Neoheterodontei</taxon>
        <taxon>Myida</taxon>
        <taxon>Dreissenoidea</taxon>
        <taxon>Dreissenidae</taxon>
        <taxon>Dreissena</taxon>
    </lineage>
</organism>
<dbReference type="AlphaFoldDB" id="A0A9D4JA98"/>
<protein>
    <submittedName>
        <fullName evidence="1">Uncharacterized protein</fullName>
    </submittedName>
</protein>
<dbReference type="Proteomes" id="UP000828390">
    <property type="component" value="Unassembled WGS sequence"/>
</dbReference>
<reference evidence="1" key="1">
    <citation type="journal article" date="2019" name="bioRxiv">
        <title>The Genome of the Zebra Mussel, Dreissena polymorpha: A Resource for Invasive Species Research.</title>
        <authorList>
            <person name="McCartney M.A."/>
            <person name="Auch B."/>
            <person name="Kono T."/>
            <person name="Mallez S."/>
            <person name="Zhang Y."/>
            <person name="Obille A."/>
            <person name="Becker A."/>
            <person name="Abrahante J.E."/>
            <person name="Garbe J."/>
            <person name="Badalamenti J.P."/>
            <person name="Herman A."/>
            <person name="Mangelson H."/>
            <person name="Liachko I."/>
            <person name="Sullivan S."/>
            <person name="Sone E.D."/>
            <person name="Koren S."/>
            <person name="Silverstein K.A.T."/>
            <person name="Beckman K.B."/>
            <person name="Gohl D.M."/>
        </authorList>
    </citation>
    <scope>NUCLEOTIDE SEQUENCE</scope>
    <source>
        <strain evidence="1">Duluth1</strain>
        <tissue evidence="1">Whole animal</tissue>
    </source>
</reference>
<accession>A0A9D4JA98</accession>
<reference evidence="1" key="2">
    <citation type="submission" date="2020-11" db="EMBL/GenBank/DDBJ databases">
        <authorList>
            <person name="McCartney M.A."/>
            <person name="Auch B."/>
            <person name="Kono T."/>
            <person name="Mallez S."/>
            <person name="Becker A."/>
            <person name="Gohl D.M."/>
            <person name="Silverstein K.A.T."/>
            <person name="Koren S."/>
            <person name="Bechman K.B."/>
            <person name="Herman A."/>
            <person name="Abrahante J.E."/>
            <person name="Garbe J."/>
        </authorList>
    </citation>
    <scope>NUCLEOTIDE SEQUENCE</scope>
    <source>
        <strain evidence="1">Duluth1</strain>
        <tissue evidence="1">Whole animal</tissue>
    </source>
</reference>
<name>A0A9D4JA98_DREPO</name>
<evidence type="ECO:0000313" key="2">
    <source>
        <dbReference type="Proteomes" id="UP000828390"/>
    </source>
</evidence>
<gene>
    <name evidence="1" type="ORF">DPMN_132634</name>
</gene>
<evidence type="ECO:0000313" key="1">
    <source>
        <dbReference type="EMBL" id="KAH3804350.1"/>
    </source>
</evidence>
<proteinExistence type="predicted"/>
<dbReference type="EMBL" id="JAIWYP010000006">
    <property type="protein sequence ID" value="KAH3804350.1"/>
    <property type="molecule type" value="Genomic_DNA"/>
</dbReference>
<sequence length="52" mass="5715">MLGTRQSCAEVCVREHGTKFVCFKLESRNIGACYTECSCLANCTSIFYTPAA</sequence>
<comment type="caution">
    <text evidence="1">The sequence shown here is derived from an EMBL/GenBank/DDBJ whole genome shotgun (WGS) entry which is preliminary data.</text>
</comment>